<dbReference type="Proteomes" id="UP000785679">
    <property type="component" value="Unassembled WGS sequence"/>
</dbReference>
<feature type="transmembrane region" description="Helical" evidence="1">
    <location>
        <begin position="62"/>
        <end position="83"/>
    </location>
</feature>
<keyword evidence="1" id="KW-0812">Transmembrane</keyword>
<feature type="transmembrane region" description="Helical" evidence="1">
    <location>
        <begin position="25"/>
        <end position="42"/>
    </location>
</feature>
<gene>
    <name evidence="2" type="ORF">FGO68_gene2679</name>
</gene>
<comment type="caution">
    <text evidence="2">The sequence shown here is derived from an EMBL/GenBank/DDBJ whole genome shotgun (WGS) entry which is preliminary data.</text>
</comment>
<protein>
    <submittedName>
        <fullName evidence="2">Uncharacterized protein</fullName>
    </submittedName>
</protein>
<keyword evidence="1" id="KW-1133">Transmembrane helix</keyword>
<evidence type="ECO:0000256" key="1">
    <source>
        <dbReference type="SAM" id="Phobius"/>
    </source>
</evidence>
<reference evidence="2" key="1">
    <citation type="submission" date="2019-06" db="EMBL/GenBank/DDBJ databases">
        <authorList>
            <person name="Zheng W."/>
        </authorList>
    </citation>
    <scope>NUCLEOTIDE SEQUENCE</scope>
    <source>
        <strain evidence="2">QDHG01</strain>
    </source>
</reference>
<dbReference type="AlphaFoldDB" id="A0A8J8N9C2"/>
<keyword evidence="3" id="KW-1185">Reference proteome</keyword>
<dbReference type="EMBL" id="RRYP01038301">
    <property type="protein sequence ID" value="TNV67702.1"/>
    <property type="molecule type" value="Genomic_DNA"/>
</dbReference>
<organism evidence="2 3">
    <name type="scientific">Halteria grandinella</name>
    <dbReference type="NCBI Taxonomy" id="5974"/>
    <lineage>
        <taxon>Eukaryota</taxon>
        <taxon>Sar</taxon>
        <taxon>Alveolata</taxon>
        <taxon>Ciliophora</taxon>
        <taxon>Intramacronucleata</taxon>
        <taxon>Spirotrichea</taxon>
        <taxon>Stichotrichia</taxon>
        <taxon>Sporadotrichida</taxon>
        <taxon>Halteriidae</taxon>
        <taxon>Halteria</taxon>
    </lineage>
</organism>
<keyword evidence="1" id="KW-0472">Membrane</keyword>
<sequence>MSSIYTKYPQPKLHHRVRHLNNRDLAILFGVFAGAIVAIYGIESGHFSNIAVLGTAFGRHWIFKVLAVVLSAGTFGNLLSYVGSCIDIITNHRTIFDFFKSLRNKQA</sequence>
<name>A0A8J8N9C2_HALGN</name>
<evidence type="ECO:0000313" key="3">
    <source>
        <dbReference type="Proteomes" id="UP000785679"/>
    </source>
</evidence>
<evidence type="ECO:0000313" key="2">
    <source>
        <dbReference type="EMBL" id="TNV67702.1"/>
    </source>
</evidence>
<accession>A0A8J8N9C2</accession>
<dbReference type="OrthoDB" id="10551183at2759"/>
<proteinExistence type="predicted"/>